<evidence type="ECO:0000313" key="6">
    <source>
        <dbReference type="EMBL" id="SCZ89915.1"/>
    </source>
</evidence>
<feature type="domain" description="D-isomer specific 2-hydroxyacid dehydrogenase catalytic" evidence="4">
    <location>
        <begin position="45"/>
        <end position="139"/>
    </location>
</feature>
<accession>A0A2X0MF15</accession>
<evidence type="ECO:0000256" key="3">
    <source>
        <dbReference type="SAM" id="MobiDB-lite"/>
    </source>
</evidence>
<dbReference type="Pfam" id="PF00389">
    <property type="entry name" value="2-Hacid_dh"/>
    <property type="match status" value="1"/>
</dbReference>
<proteinExistence type="inferred from homology"/>
<dbReference type="InterPro" id="IPR006140">
    <property type="entry name" value="D-isomer_DH_NAD-bd"/>
</dbReference>
<dbReference type="GO" id="GO:0030267">
    <property type="term" value="F:glyoxylate reductase (NADPH) activity"/>
    <property type="evidence" value="ECO:0007669"/>
    <property type="project" value="TreeGrafter"/>
</dbReference>
<name>A0A2X0MF15_9BASI</name>
<dbReference type="AlphaFoldDB" id="A0A2X0MF15"/>
<feature type="region of interest" description="Disordered" evidence="3">
    <location>
        <begin position="369"/>
        <end position="399"/>
    </location>
</feature>
<dbReference type="PANTHER" id="PTHR10996">
    <property type="entry name" value="2-HYDROXYACID DEHYDROGENASE-RELATED"/>
    <property type="match status" value="1"/>
</dbReference>
<dbReference type="Pfam" id="PF02826">
    <property type="entry name" value="2-Hacid_dh_C"/>
    <property type="match status" value="1"/>
</dbReference>
<dbReference type="Proteomes" id="UP000249723">
    <property type="component" value="Unassembled WGS sequence"/>
</dbReference>
<dbReference type="PANTHER" id="PTHR10996:SF277">
    <property type="entry name" value="GLYOXYLATE REDUCTASE_HYDROXYPYRUVATE REDUCTASE"/>
    <property type="match status" value="1"/>
</dbReference>
<evidence type="ECO:0000259" key="5">
    <source>
        <dbReference type="Pfam" id="PF02826"/>
    </source>
</evidence>
<dbReference type="InterPro" id="IPR036291">
    <property type="entry name" value="NAD(P)-bd_dom_sf"/>
</dbReference>
<dbReference type="GO" id="GO:0016618">
    <property type="term" value="F:hydroxypyruvate reductase [NAD(P)H] activity"/>
    <property type="evidence" value="ECO:0007669"/>
    <property type="project" value="TreeGrafter"/>
</dbReference>
<protein>
    <submittedName>
        <fullName evidence="6">BZ3500_MvSof-1268-A1-R1_Chr1-3g01659 protein</fullName>
    </submittedName>
</protein>
<reference evidence="7" key="1">
    <citation type="submission" date="2016-10" db="EMBL/GenBank/DDBJ databases">
        <authorList>
            <person name="Jeantristanb JTB J.-T."/>
            <person name="Ricardo R."/>
        </authorList>
    </citation>
    <scope>NUCLEOTIDE SEQUENCE [LARGE SCALE GENOMIC DNA]</scope>
</reference>
<dbReference type="SUPFAM" id="SSF52283">
    <property type="entry name" value="Formate/glycerate dehydrogenase catalytic domain-like"/>
    <property type="match status" value="1"/>
</dbReference>
<dbReference type="GO" id="GO:0005829">
    <property type="term" value="C:cytosol"/>
    <property type="evidence" value="ECO:0007669"/>
    <property type="project" value="TreeGrafter"/>
</dbReference>
<dbReference type="Gene3D" id="3.40.50.720">
    <property type="entry name" value="NAD(P)-binding Rossmann-like Domain"/>
    <property type="match status" value="3"/>
</dbReference>
<evidence type="ECO:0000313" key="7">
    <source>
        <dbReference type="Proteomes" id="UP000249723"/>
    </source>
</evidence>
<dbReference type="EMBL" id="FMWP01000014">
    <property type="protein sequence ID" value="SCZ89915.1"/>
    <property type="molecule type" value="Genomic_DNA"/>
</dbReference>
<dbReference type="GO" id="GO:0051287">
    <property type="term" value="F:NAD binding"/>
    <property type="evidence" value="ECO:0007669"/>
    <property type="project" value="InterPro"/>
</dbReference>
<dbReference type="SUPFAM" id="SSF51735">
    <property type="entry name" value="NAD(P)-binding Rossmann-fold domains"/>
    <property type="match status" value="1"/>
</dbReference>
<dbReference type="InterPro" id="IPR050223">
    <property type="entry name" value="D-isomer_2-hydroxyacid_DH"/>
</dbReference>
<evidence type="ECO:0000259" key="4">
    <source>
        <dbReference type="Pfam" id="PF00389"/>
    </source>
</evidence>
<organism evidence="6 7">
    <name type="scientific">Microbotryum saponariae</name>
    <dbReference type="NCBI Taxonomy" id="289078"/>
    <lineage>
        <taxon>Eukaryota</taxon>
        <taxon>Fungi</taxon>
        <taxon>Dikarya</taxon>
        <taxon>Basidiomycota</taxon>
        <taxon>Pucciniomycotina</taxon>
        <taxon>Microbotryomycetes</taxon>
        <taxon>Microbotryales</taxon>
        <taxon>Microbotryaceae</taxon>
        <taxon>Microbotryum</taxon>
    </lineage>
</organism>
<evidence type="ECO:0000256" key="2">
    <source>
        <dbReference type="RuleBase" id="RU003719"/>
    </source>
</evidence>
<feature type="domain" description="D-isomer specific 2-hydroxyacid dehydrogenase NAD-binding" evidence="5">
    <location>
        <begin position="301"/>
        <end position="358"/>
    </location>
</feature>
<keyword evidence="7" id="KW-1185">Reference proteome</keyword>
<dbReference type="STRING" id="289078.A0A2X0MF15"/>
<gene>
    <name evidence="6" type="ORF">BZ3500_MVSOF-1268-A1-R1_CHR1-3G01659</name>
</gene>
<dbReference type="OrthoDB" id="9991913at2759"/>
<sequence length="399" mass="43163">MPASPPRVIVTRLLPATATHLLICASRQRLLELVQWQHDETCPRAWLKDEIVKEHTVGLVATLGDKIDEDLLAVVSKDLKVVSTMSAGYDHVQVSALRSRSIKLGTTPDALTDATADIGAMLTLMATRRAGEAYRNVIEGKWPTMPWSPFLLCGSGLQGVGLRCLSAAKLGVELWADFSPFFRVVVGPFIANTPNQKTIGILGFGRIGQLTLKRLLGFSPAKALYATSRPGSPPNQDYYSLLPPNPNSAAIEPAVNILLFHPTVAPRVSSLPRARSLSAYLLSPTIFTIFIGSRTYALRASASATSIRDLAERSNILIVTCALTEQTKGLVSTEFLGWMKKGSFVINTARGPIVDNVDSLNGLSALQCNRRHGPATPKPTPDPTCRSHWDSPALPKLGR</sequence>
<dbReference type="InterPro" id="IPR006139">
    <property type="entry name" value="D-isomer_2_OHA_DH_cat_dom"/>
</dbReference>
<evidence type="ECO:0000256" key="1">
    <source>
        <dbReference type="ARBA" id="ARBA00023002"/>
    </source>
</evidence>
<dbReference type="PROSITE" id="PS00671">
    <property type="entry name" value="D_2_HYDROXYACID_DH_3"/>
    <property type="match status" value="1"/>
</dbReference>
<comment type="similarity">
    <text evidence="2">Belongs to the D-isomer specific 2-hydroxyacid dehydrogenase family.</text>
</comment>
<dbReference type="InterPro" id="IPR029753">
    <property type="entry name" value="D-isomer_DH_CS"/>
</dbReference>
<keyword evidence="1 2" id="KW-0560">Oxidoreductase</keyword>